<protein>
    <submittedName>
        <fullName evidence="14">Uncharacterized protein</fullName>
    </submittedName>
</protein>
<evidence type="ECO:0000256" key="6">
    <source>
        <dbReference type="ARBA" id="ARBA00022989"/>
    </source>
</evidence>
<comment type="caution">
    <text evidence="14">The sequence shown here is derived from an EMBL/GenBank/DDBJ whole genome shotgun (WGS) entry which is preliminary data.</text>
</comment>
<keyword evidence="4 12" id="KW-0894">Sodium channel</keyword>
<evidence type="ECO:0000256" key="10">
    <source>
        <dbReference type="ARBA" id="ARBA00023201"/>
    </source>
</evidence>
<evidence type="ECO:0000256" key="13">
    <source>
        <dbReference type="SAM" id="SignalP"/>
    </source>
</evidence>
<evidence type="ECO:0000313" key="15">
    <source>
        <dbReference type="Proteomes" id="UP000887159"/>
    </source>
</evidence>
<evidence type="ECO:0000256" key="9">
    <source>
        <dbReference type="ARBA" id="ARBA00023136"/>
    </source>
</evidence>
<dbReference type="Pfam" id="PF00858">
    <property type="entry name" value="ASC"/>
    <property type="match status" value="1"/>
</dbReference>
<keyword evidence="7" id="KW-0915">Sodium</keyword>
<keyword evidence="3 12" id="KW-0813">Transport</keyword>
<keyword evidence="8 12" id="KW-0406">Ion transport</keyword>
<dbReference type="EMBL" id="BMAU01021422">
    <property type="protein sequence ID" value="GFY34354.1"/>
    <property type="molecule type" value="Genomic_DNA"/>
</dbReference>
<evidence type="ECO:0000256" key="7">
    <source>
        <dbReference type="ARBA" id="ARBA00023053"/>
    </source>
</evidence>
<keyword evidence="5 12" id="KW-0812">Transmembrane</keyword>
<comment type="subcellular location">
    <subcellularLocation>
        <location evidence="1">Membrane</location>
        <topology evidence="1">Multi-pass membrane protein</topology>
    </subcellularLocation>
</comment>
<name>A0A8X7BL74_TRICX</name>
<dbReference type="Gene3D" id="2.60.470.10">
    <property type="entry name" value="Acid-sensing ion channels like domains"/>
    <property type="match status" value="1"/>
</dbReference>
<sequence>MTGHVIKILTWSLAFSTAIVTLLNKHANLSLTASETTLQENAKGLELVLNAEIPKYIPISETEEFRIVIHDASEEPDPERKGMNIIPGYENLILHYLFIFFLSKAP</sequence>
<evidence type="ECO:0000256" key="12">
    <source>
        <dbReference type="RuleBase" id="RU000679"/>
    </source>
</evidence>
<comment type="similarity">
    <text evidence="2 12">Belongs to the amiloride-sensitive sodium channel (TC 1.A.6) family.</text>
</comment>
<evidence type="ECO:0000256" key="1">
    <source>
        <dbReference type="ARBA" id="ARBA00004141"/>
    </source>
</evidence>
<evidence type="ECO:0000256" key="8">
    <source>
        <dbReference type="ARBA" id="ARBA00023065"/>
    </source>
</evidence>
<keyword evidence="6" id="KW-1133">Transmembrane helix</keyword>
<feature type="chain" id="PRO_5036443243" evidence="13">
    <location>
        <begin position="19"/>
        <end position="106"/>
    </location>
</feature>
<gene>
    <name evidence="14" type="ORF">TNCV_2506571</name>
</gene>
<dbReference type="Proteomes" id="UP000887159">
    <property type="component" value="Unassembled WGS sequence"/>
</dbReference>
<keyword evidence="15" id="KW-1185">Reference proteome</keyword>
<evidence type="ECO:0000313" key="14">
    <source>
        <dbReference type="EMBL" id="GFY34354.1"/>
    </source>
</evidence>
<dbReference type="AlphaFoldDB" id="A0A8X7BL74"/>
<keyword evidence="13" id="KW-0732">Signal</keyword>
<dbReference type="InterPro" id="IPR001873">
    <property type="entry name" value="ENaC"/>
</dbReference>
<keyword evidence="9" id="KW-0472">Membrane</keyword>
<proteinExistence type="inferred from homology"/>
<organism evidence="14 15">
    <name type="scientific">Trichonephila clavipes</name>
    <name type="common">Golden silk orbweaver</name>
    <name type="synonym">Nephila clavipes</name>
    <dbReference type="NCBI Taxonomy" id="2585209"/>
    <lineage>
        <taxon>Eukaryota</taxon>
        <taxon>Metazoa</taxon>
        <taxon>Ecdysozoa</taxon>
        <taxon>Arthropoda</taxon>
        <taxon>Chelicerata</taxon>
        <taxon>Arachnida</taxon>
        <taxon>Araneae</taxon>
        <taxon>Araneomorphae</taxon>
        <taxon>Entelegynae</taxon>
        <taxon>Araneoidea</taxon>
        <taxon>Nephilidae</taxon>
        <taxon>Trichonephila</taxon>
    </lineage>
</organism>
<evidence type="ECO:0000256" key="2">
    <source>
        <dbReference type="ARBA" id="ARBA00007193"/>
    </source>
</evidence>
<evidence type="ECO:0000256" key="4">
    <source>
        <dbReference type="ARBA" id="ARBA00022461"/>
    </source>
</evidence>
<evidence type="ECO:0000256" key="5">
    <source>
        <dbReference type="ARBA" id="ARBA00022692"/>
    </source>
</evidence>
<reference evidence="14" key="1">
    <citation type="submission" date="2020-08" db="EMBL/GenBank/DDBJ databases">
        <title>Multicomponent nature underlies the extraordinary mechanical properties of spider dragline silk.</title>
        <authorList>
            <person name="Kono N."/>
            <person name="Nakamura H."/>
            <person name="Mori M."/>
            <person name="Yoshida Y."/>
            <person name="Ohtoshi R."/>
            <person name="Malay A.D."/>
            <person name="Moran D.A.P."/>
            <person name="Tomita M."/>
            <person name="Numata K."/>
            <person name="Arakawa K."/>
        </authorList>
    </citation>
    <scope>NUCLEOTIDE SEQUENCE</scope>
</reference>
<evidence type="ECO:0000256" key="3">
    <source>
        <dbReference type="ARBA" id="ARBA00022448"/>
    </source>
</evidence>
<keyword evidence="10 12" id="KW-0739">Sodium transport</keyword>
<dbReference type="GO" id="GO:0005272">
    <property type="term" value="F:sodium channel activity"/>
    <property type="evidence" value="ECO:0007669"/>
    <property type="project" value="UniProtKB-KW"/>
</dbReference>
<dbReference type="GO" id="GO:0016020">
    <property type="term" value="C:membrane"/>
    <property type="evidence" value="ECO:0007669"/>
    <property type="project" value="UniProtKB-SubCell"/>
</dbReference>
<accession>A0A8X7BL74</accession>
<evidence type="ECO:0000256" key="11">
    <source>
        <dbReference type="ARBA" id="ARBA00023303"/>
    </source>
</evidence>
<keyword evidence="11 12" id="KW-0407">Ion channel</keyword>
<feature type="signal peptide" evidence="13">
    <location>
        <begin position="1"/>
        <end position="18"/>
    </location>
</feature>